<dbReference type="InterPro" id="IPR006318">
    <property type="entry name" value="PTS_EI-like"/>
</dbReference>
<evidence type="ECO:0000256" key="2">
    <source>
        <dbReference type="ARBA" id="ARBA00001946"/>
    </source>
</evidence>
<dbReference type="PROSITE" id="PS00370">
    <property type="entry name" value="PEP_ENZYMES_PHOS_SITE"/>
    <property type="match status" value="1"/>
</dbReference>
<evidence type="ECO:0000256" key="12">
    <source>
        <dbReference type="ARBA" id="ARBA00022683"/>
    </source>
</evidence>
<feature type="active site" description="Tele-phosphohistidine intermediate" evidence="18">
    <location>
        <position position="195"/>
    </location>
</feature>
<dbReference type="eggNOG" id="COG1080">
    <property type="taxonomic scope" value="Bacteria"/>
</dbReference>
<dbReference type="PROSITE" id="PS00742">
    <property type="entry name" value="PEP_ENZYMES_2"/>
    <property type="match status" value="1"/>
</dbReference>
<keyword evidence="26" id="KW-1185">Reference proteome</keyword>
<keyword evidence="25" id="KW-0670">Pyruvate</keyword>
<dbReference type="InterPro" id="IPR015813">
    <property type="entry name" value="Pyrv/PenolPyrv_kinase-like_dom"/>
</dbReference>
<evidence type="ECO:0000256" key="14">
    <source>
        <dbReference type="ARBA" id="ARBA00022777"/>
    </source>
</evidence>
<dbReference type="PRINTS" id="PR01736">
    <property type="entry name" value="PHPHTRNFRASE"/>
</dbReference>
<dbReference type="GO" id="GO:0046872">
    <property type="term" value="F:metal ion binding"/>
    <property type="evidence" value="ECO:0007669"/>
    <property type="project" value="UniProtKB-KW"/>
</dbReference>
<dbReference type="FunFam" id="3.20.20.60:FF:000007">
    <property type="entry name" value="Phosphoenolpyruvate-protein phosphotransferase"/>
    <property type="match status" value="1"/>
</dbReference>
<dbReference type="InterPro" id="IPR000121">
    <property type="entry name" value="PEP_util_C"/>
</dbReference>
<dbReference type="InterPro" id="IPR008731">
    <property type="entry name" value="PTS_EIN"/>
</dbReference>
<evidence type="ECO:0000256" key="1">
    <source>
        <dbReference type="ARBA" id="ARBA00000683"/>
    </source>
</evidence>
<dbReference type="InterPro" id="IPR036637">
    <property type="entry name" value="Phosphohistidine_dom_sf"/>
</dbReference>
<dbReference type="Gene3D" id="3.50.30.10">
    <property type="entry name" value="Phosphohistidine domain"/>
    <property type="match status" value="1"/>
</dbReference>
<keyword evidence="12 17" id="KW-0598">Phosphotransferase system</keyword>
<feature type="binding site" evidence="19">
    <location>
        <position position="302"/>
    </location>
    <ligand>
        <name>phosphoenolpyruvate</name>
        <dbReference type="ChEBI" id="CHEBI:58702"/>
    </ligand>
</feature>
<keyword evidence="10 17" id="KW-0762">Sugar transport</keyword>
<dbReference type="STRING" id="868595.Desca_2698"/>
<dbReference type="AlphaFoldDB" id="F6B692"/>
<dbReference type="Proteomes" id="UP000009226">
    <property type="component" value="Chromosome"/>
</dbReference>
<dbReference type="SUPFAM" id="SSF51621">
    <property type="entry name" value="Phosphoenolpyruvate/pyruvate domain"/>
    <property type="match status" value="1"/>
</dbReference>
<evidence type="ECO:0000256" key="11">
    <source>
        <dbReference type="ARBA" id="ARBA00022679"/>
    </source>
</evidence>
<feature type="domain" description="PEP-utilising enzyme C-terminal" evidence="23">
    <location>
        <begin position="258"/>
        <end position="547"/>
    </location>
</feature>
<evidence type="ECO:0000256" key="15">
    <source>
        <dbReference type="ARBA" id="ARBA00022842"/>
    </source>
</evidence>
<proteinExistence type="inferred from homology"/>
<dbReference type="EC" id="2.7.3.9" evidence="6 17"/>
<keyword evidence="21" id="KW-0175">Coiled coil</keyword>
<feature type="active site" description="Proton donor" evidence="18">
    <location>
        <position position="508"/>
    </location>
</feature>
<feature type="binding site" evidence="19">
    <location>
        <position position="471"/>
    </location>
    <ligand>
        <name>phosphoenolpyruvate</name>
        <dbReference type="ChEBI" id="CHEBI:58702"/>
    </ligand>
</feature>
<evidence type="ECO:0000256" key="18">
    <source>
        <dbReference type="PIRSR" id="PIRSR000732-1"/>
    </source>
</evidence>
<dbReference type="NCBIfam" id="TIGR01417">
    <property type="entry name" value="PTS_I_fam"/>
    <property type="match status" value="1"/>
</dbReference>
<dbReference type="InterPro" id="IPR040442">
    <property type="entry name" value="Pyrv_kinase-like_dom_sf"/>
</dbReference>
<evidence type="ECO:0000256" key="9">
    <source>
        <dbReference type="ARBA" id="ARBA00022490"/>
    </source>
</evidence>
<sequence>MAGIMISGTGVSEGIRSGKVFLYKPLINQDKPVHETISEEQINDELQRLQLAKEKSHRELNELIERTRAELGKDKAAILMAQQAFLNDPSFCPEMEKGIRQHQYSAEKAVNEVVERFATIFEGMNDEYLRERAADVRDVGKRLILHLQGKKGVQLSDIKEEVILVADDLAPSDTVQLNKKYVQGFVTRVGGKTSHTAILSRSLGIPAVVGLGENIEQINDGDFLIIDGSTGTCIVNPDNQLTKEYEVKRKREEEELQELEKFTFKPAITTDGFRVEIAANIGTPAEAKPALEHGAEGIGLYRTEFLFMNETTMPSEEKQFAAYKQVVSTMGDKPVIIRTLDIGGDKELPYLSLPKEMNPFLGYRAIRLSLDQSELLVTQLRAILRASAYGKVKIMFPMISSLEEWRQAKHIFEEVKDQLAKEGVEFDPSVEVGIMVEVPSTAILADKFAKEVDFFSIGTNDLVQYTIAVDRMNEKIGYLYDHLHPAVIRLVKQVIEASHREGKWTGMCGGMAGDPLAAPLLIGLGLDEWSMVAGSIKKVKQVISQISRGECEKLLEEIQTLTTTSEVRKKLAEFQKEKGLYNSK</sequence>
<dbReference type="EMBL" id="CP002736">
    <property type="protein sequence ID" value="AEF95515.1"/>
    <property type="molecule type" value="Genomic_DNA"/>
</dbReference>
<evidence type="ECO:0000313" key="26">
    <source>
        <dbReference type="Proteomes" id="UP000009226"/>
    </source>
</evidence>
<reference evidence="25 26" key="1">
    <citation type="submission" date="2011-05" db="EMBL/GenBank/DDBJ databases">
        <title>Complete sequence of Desulfotomaculum carboxydivorans CO-1-SRB.</title>
        <authorList>
            <consortium name="US DOE Joint Genome Institute"/>
            <person name="Lucas S."/>
            <person name="Han J."/>
            <person name="Lapidus A."/>
            <person name="Cheng J.-F."/>
            <person name="Goodwin L."/>
            <person name="Pitluck S."/>
            <person name="Peters L."/>
            <person name="Mikhailova N."/>
            <person name="Lu M."/>
            <person name="Han C."/>
            <person name="Tapia R."/>
            <person name="Land M."/>
            <person name="Hauser L."/>
            <person name="Kyrpides N."/>
            <person name="Ivanova N."/>
            <person name="Pagani I."/>
            <person name="Stams A."/>
            <person name="Plugge C."/>
            <person name="Muyzer G."/>
            <person name="Kuever J."/>
            <person name="Parshina S."/>
            <person name="Ivanova A."/>
            <person name="Nazina T."/>
            <person name="Woyke T."/>
        </authorList>
    </citation>
    <scope>NUCLEOTIDE SEQUENCE [LARGE SCALE GENOMIC DNA]</scope>
    <source>
        <strain evidence="26">DSM 14880 / VKM B-2319 / CO-1-SRB</strain>
    </source>
</reference>
<comment type="function">
    <text evidence="3 17">General (non sugar-specific) component of the phosphoenolpyruvate-dependent sugar phosphotransferase system (sugar PTS). This major carbohydrate active-transport system catalyzes the phosphorylation of incoming sugar substrates concomitantly with their translocation across the cell membrane. Enzyme I transfers the phosphoryl group from phosphoenolpyruvate (PEP) to the phosphoryl carrier protein (HPr).</text>
</comment>
<dbReference type="Gene3D" id="3.20.20.60">
    <property type="entry name" value="Phosphoenolpyruvate-binding domains"/>
    <property type="match status" value="1"/>
</dbReference>
<dbReference type="InterPro" id="IPR024692">
    <property type="entry name" value="PTS_EI"/>
</dbReference>
<dbReference type="InterPro" id="IPR050499">
    <property type="entry name" value="PEP-utilizing_PTS_enzyme"/>
</dbReference>
<keyword evidence="8 17" id="KW-0813">Transport</keyword>
<evidence type="ECO:0000256" key="6">
    <source>
        <dbReference type="ARBA" id="ARBA00012232"/>
    </source>
</evidence>
<feature type="coiled-coil region" evidence="21">
    <location>
        <begin position="39"/>
        <end position="66"/>
    </location>
</feature>
<comment type="cofactor">
    <cofactor evidence="2 17 20">
        <name>Mg(2+)</name>
        <dbReference type="ChEBI" id="CHEBI:18420"/>
    </cofactor>
</comment>
<dbReference type="PIRSF" id="PIRSF000732">
    <property type="entry name" value="PTS_enzyme_I"/>
    <property type="match status" value="1"/>
</dbReference>
<evidence type="ECO:0000256" key="21">
    <source>
        <dbReference type="SAM" id="Coils"/>
    </source>
</evidence>
<evidence type="ECO:0000256" key="3">
    <source>
        <dbReference type="ARBA" id="ARBA00002728"/>
    </source>
</evidence>
<dbReference type="InterPro" id="IPR008279">
    <property type="entry name" value="PEP-util_enz_mobile_dom"/>
</dbReference>
<dbReference type="InterPro" id="IPR036618">
    <property type="entry name" value="PtsI_HPr-bd_sf"/>
</dbReference>
<evidence type="ECO:0000259" key="23">
    <source>
        <dbReference type="Pfam" id="PF02896"/>
    </source>
</evidence>
<evidence type="ECO:0000256" key="19">
    <source>
        <dbReference type="PIRSR" id="PIRSR000732-2"/>
    </source>
</evidence>
<evidence type="ECO:0000259" key="22">
    <source>
        <dbReference type="Pfam" id="PF00391"/>
    </source>
</evidence>
<keyword evidence="11 17" id="KW-0808">Transferase</keyword>
<keyword evidence="15 17" id="KW-0460">Magnesium</keyword>
<dbReference type="GO" id="GO:0008965">
    <property type="term" value="F:phosphoenolpyruvate-protein phosphotransferase activity"/>
    <property type="evidence" value="ECO:0007669"/>
    <property type="project" value="UniProtKB-EC"/>
</dbReference>
<dbReference type="Pfam" id="PF05524">
    <property type="entry name" value="PEP-utilisers_N"/>
    <property type="match status" value="1"/>
</dbReference>
<keyword evidence="13 17" id="KW-0479">Metal-binding</keyword>
<feature type="binding site" evidence="20">
    <location>
        <position position="437"/>
    </location>
    <ligand>
        <name>Mg(2+)</name>
        <dbReference type="ChEBI" id="CHEBI:18420"/>
    </ligand>
</feature>
<comment type="subcellular location">
    <subcellularLocation>
        <location evidence="4 17">Cytoplasm</location>
    </subcellularLocation>
</comment>
<evidence type="ECO:0000256" key="7">
    <source>
        <dbReference type="ARBA" id="ARBA00016544"/>
    </source>
</evidence>
<keyword evidence="9 17" id="KW-0963">Cytoplasm</keyword>
<dbReference type="PANTHER" id="PTHR46244">
    <property type="entry name" value="PHOSPHOENOLPYRUVATE-PROTEIN PHOSPHOTRANSFERASE"/>
    <property type="match status" value="1"/>
</dbReference>
<evidence type="ECO:0000256" key="20">
    <source>
        <dbReference type="PIRSR" id="PIRSR000732-3"/>
    </source>
</evidence>
<comment type="similarity">
    <text evidence="5 17">Belongs to the PEP-utilizing enzyme family.</text>
</comment>
<name>F6B692_DESCC</name>
<dbReference type="SUPFAM" id="SSF47831">
    <property type="entry name" value="Enzyme I of the PEP:sugar phosphotransferase system HPr-binding (sub)domain"/>
    <property type="match status" value="1"/>
</dbReference>
<gene>
    <name evidence="25" type="ordered locus">Desca_2698</name>
</gene>
<feature type="binding site" evidence="20">
    <location>
        <position position="461"/>
    </location>
    <ligand>
        <name>Mg(2+)</name>
        <dbReference type="ChEBI" id="CHEBI:18420"/>
    </ligand>
</feature>
<evidence type="ECO:0000256" key="8">
    <source>
        <dbReference type="ARBA" id="ARBA00022448"/>
    </source>
</evidence>
<evidence type="ECO:0000256" key="17">
    <source>
        <dbReference type="PIRNR" id="PIRNR000732"/>
    </source>
</evidence>
<dbReference type="InterPro" id="IPR023151">
    <property type="entry name" value="PEP_util_CS"/>
</dbReference>
<feature type="binding site" evidence="19">
    <location>
        <begin position="460"/>
        <end position="461"/>
    </location>
    <ligand>
        <name>phosphoenolpyruvate</name>
        <dbReference type="ChEBI" id="CHEBI:58702"/>
    </ligand>
</feature>
<keyword evidence="14 17" id="KW-0418">Kinase</keyword>
<dbReference type="GO" id="GO:0016301">
    <property type="term" value="F:kinase activity"/>
    <property type="evidence" value="ECO:0007669"/>
    <property type="project" value="UniProtKB-KW"/>
</dbReference>
<feature type="domain" description="Phosphotransferase system enzyme I N-terminal" evidence="24">
    <location>
        <begin position="8"/>
        <end position="132"/>
    </location>
</feature>
<dbReference type="KEGG" id="dca:Desca_2698"/>
<dbReference type="GO" id="GO:0005737">
    <property type="term" value="C:cytoplasm"/>
    <property type="evidence" value="ECO:0007669"/>
    <property type="project" value="UniProtKB-SubCell"/>
</dbReference>
<dbReference type="Pfam" id="PF02896">
    <property type="entry name" value="PEP-utilizers_C"/>
    <property type="match status" value="1"/>
</dbReference>
<feature type="binding site" evidence="19">
    <location>
        <position position="338"/>
    </location>
    <ligand>
        <name>phosphoenolpyruvate</name>
        <dbReference type="ChEBI" id="CHEBI:58702"/>
    </ligand>
</feature>
<protein>
    <recommendedName>
        <fullName evidence="7 17">Phosphoenolpyruvate-protein phosphotransferase</fullName>
        <ecNumber evidence="6 17">2.7.3.9</ecNumber>
    </recommendedName>
    <alternativeName>
        <fullName evidence="16 17">Phosphotransferase system, enzyme I</fullName>
    </alternativeName>
</protein>
<evidence type="ECO:0000256" key="10">
    <source>
        <dbReference type="ARBA" id="ARBA00022597"/>
    </source>
</evidence>
<dbReference type="PANTHER" id="PTHR46244:SF3">
    <property type="entry name" value="PHOSPHOENOLPYRUVATE-PROTEIN PHOSPHOTRANSFERASE"/>
    <property type="match status" value="1"/>
</dbReference>
<dbReference type="SUPFAM" id="SSF52009">
    <property type="entry name" value="Phosphohistidine domain"/>
    <property type="match status" value="1"/>
</dbReference>
<organism evidence="25 26">
    <name type="scientific">Desulfotomaculum nigrificans (strain DSM 14880 / VKM B-2319 / CO-1-SRB)</name>
    <name type="common">Desulfotomaculum carboxydivorans</name>
    <dbReference type="NCBI Taxonomy" id="868595"/>
    <lineage>
        <taxon>Bacteria</taxon>
        <taxon>Bacillati</taxon>
        <taxon>Bacillota</taxon>
        <taxon>Clostridia</taxon>
        <taxon>Eubacteriales</taxon>
        <taxon>Desulfotomaculaceae</taxon>
        <taxon>Desulfotomaculum</taxon>
    </lineage>
</organism>
<accession>F6B692</accession>
<feature type="domain" description="PEP-utilising enzyme mobile" evidence="22">
    <location>
        <begin position="158"/>
        <end position="231"/>
    </location>
</feature>
<dbReference type="InterPro" id="IPR018274">
    <property type="entry name" value="PEP_util_AS"/>
</dbReference>
<dbReference type="HOGENOM" id="CLU_007308_7_0_9"/>
<dbReference type="RefSeq" id="WP_013810902.1">
    <property type="nucleotide sequence ID" value="NC_015565.1"/>
</dbReference>
<dbReference type="GO" id="GO:0009401">
    <property type="term" value="P:phosphoenolpyruvate-dependent sugar phosphotransferase system"/>
    <property type="evidence" value="ECO:0007669"/>
    <property type="project" value="UniProtKB-KW"/>
</dbReference>
<evidence type="ECO:0000259" key="24">
    <source>
        <dbReference type="Pfam" id="PF05524"/>
    </source>
</evidence>
<comment type="catalytic activity">
    <reaction evidence="1 17">
        <text>L-histidyl-[protein] + phosphoenolpyruvate = N(pros)-phospho-L-histidyl-[protein] + pyruvate</text>
        <dbReference type="Rhea" id="RHEA:23880"/>
        <dbReference type="Rhea" id="RHEA-COMP:9745"/>
        <dbReference type="Rhea" id="RHEA-COMP:9746"/>
        <dbReference type="ChEBI" id="CHEBI:15361"/>
        <dbReference type="ChEBI" id="CHEBI:29979"/>
        <dbReference type="ChEBI" id="CHEBI:58702"/>
        <dbReference type="ChEBI" id="CHEBI:64837"/>
        <dbReference type="EC" id="2.7.3.9"/>
    </reaction>
</comment>
<dbReference type="Gene3D" id="1.10.274.10">
    <property type="entry name" value="PtsI, HPr-binding domain"/>
    <property type="match status" value="1"/>
</dbReference>
<evidence type="ECO:0000256" key="13">
    <source>
        <dbReference type="ARBA" id="ARBA00022723"/>
    </source>
</evidence>
<evidence type="ECO:0000256" key="4">
    <source>
        <dbReference type="ARBA" id="ARBA00004496"/>
    </source>
</evidence>
<evidence type="ECO:0000256" key="16">
    <source>
        <dbReference type="ARBA" id="ARBA00033235"/>
    </source>
</evidence>
<dbReference type="Pfam" id="PF00391">
    <property type="entry name" value="PEP-utilizers"/>
    <property type="match status" value="1"/>
</dbReference>
<evidence type="ECO:0000313" key="25">
    <source>
        <dbReference type="EMBL" id="AEF95515.1"/>
    </source>
</evidence>
<evidence type="ECO:0000256" key="5">
    <source>
        <dbReference type="ARBA" id="ARBA00007837"/>
    </source>
</evidence>